<comment type="caution">
    <text evidence="2">The sequence shown here is derived from an EMBL/GenBank/DDBJ whole genome shotgun (WGS) entry which is preliminary data.</text>
</comment>
<gene>
    <name evidence="2" type="ORF">O181_041917</name>
</gene>
<evidence type="ECO:0000256" key="1">
    <source>
        <dbReference type="SAM" id="MobiDB-lite"/>
    </source>
</evidence>
<feature type="compositionally biased region" description="Basic residues" evidence="1">
    <location>
        <begin position="130"/>
        <end position="142"/>
    </location>
</feature>
<proteinExistence type="predicted"/>
<feature type="compositionally biased region" description="Basic and acidic residues" evidence="1">
    <location>
        <begin position="98"/>
        <end position="111"/>
    </location>
</feature>
<keyword evidence="3" id="KW-1185">Reference proteome</keyword>
<sequence>MFETQLFTLFGDSNKFRKAEQELDNLRIKESGHVSFYISYFRSLMSRIEDWGEREYIHAYRQGLKSRLLDHLASHPGTFDTLHELMEITLELDTRYHERQKEQGGNQEKKPPFTVSNFSRPPQDSSSKRPYLKKNRKGKKFQVSKDKPHSVPLNKDNKLIGSEKERRIKADSPKGEDLILGYNFLYHFNPIIDCKNGFLTYDYSGINSSTGNDFSTAVNSVALVGELQTPSLPFSVHFLPIIPSQSLFPSRDEVFKEIKYVGEDVSISSLNLFQGDMDLPLLSFNSSLEKWDEEEEPE</sequence>
<dbReference type="AlphaFoldDB" id="A0A9Q3DLQ8"/>
<name>A0A9Q3DLQ8_9BASI</name>
<dbReference type="EMBL" id="AVOT02016691">
    <property type="protein sequence ID" value="MBW0502202.1"/>
    <property type="molecule type" value="Genomic_DNA"/>
</dbReference>
<protein>
    <recommendedName>
        <fullName evidence="4">Retrotransposon gag domain-containing protein</fullName>
    </recommendedName>
</protein>
<feature type="compositionally biased region" description="Basic and acidic residues" evidence="1">
    <location>
        <begin position="143"/>
        <end position="167"/>
    </location>
</feature>
<reference evidence="2" key="1">
    <citation type="submission" date="2021-03" db="EMBL/GenBank/DDBJ databases">
        <title>Draft genome sequence of rust myrtle Austropuccinia psidii MF-1, a brazilian biotype.</title>
        <authorList>
            <person name="Quecine M.C."/>
            <person name="Pachon D.M.R."/>
            <person name="Bonatelli M.L."/>
            <person name="Correr F.H."/>
            <person name="Franceschini L.M."/>
            <person name="Leite T.F."/>
            <person name="Margarido G.R.A."/>
            <person name="Almeida C.A."/>
            <person name="Ferrarezi J.A."/>
            <person name="Labate C.A."/>
        </authorList>
    </citation>
    <scope>NUCLEOTIDE SEQUENCE</scope>
    <source>
        <strain evidence="2">MF-1</strain>
    </source>
</reference>
<feature type="compositionally biased region" description="Polar residues" evidence="1">
    <location>
        <begin position="114"/>
        <end position="125"/>
    </location>
</feature>
<organism evidence="2 3">
    <name type="scientific">Austropuccinia psidii MF-1</name>
    <dbReference type="NCBI Taxonomy" id="1389203"/>
    <lineage>
        <taxon>Eukaryota</taxon>
        <taxon>Fungi</taxon>
        <taxon>Dikarya</taxon>
        <taxon>Basidiomycota</taxon>
        <taxon>Pucciniomycotina</taxon>
        <taxon>Pucciniomycetes</taxon>
        <taxon>Pucciniales</taxon>
        <taxon>Sphaerophragmiaceae</taxon>
        <taxon>Austropuccinia</taxon>
    </lineage>
</organism>
<evidence type="ECO:0000313" key="2">
    <source>
        <dbReference type="EMBL" id="MBW0502202.1"/>
    </source>
</evidence>
<feature type="region of interest" description="Disordered" evidence="1">
    <location>
        <begin position="98"/>
        <end position="167"/>
    </location>
</feature>
<dbReference type="Proteomes" id="UP000765509">
    <property type="component" value="Unassembled WGS sequence"/>
</dbReference>
<evidence type="ECO:0000313" key="3">
    <source>
        <dbReference type="Proteomes" id="UP000765509"/>
    </source>
</evidence>
<accession>A0A9Q3DLQ8</accession>
<dbReference type="OrthoDB" id="5582182at2759"/>
<evidence type="ECO:0008006" key="4">
    <source>
        <dbReference type="Google" id="ProtNLM"/>
    </source>
</evidence>